<gene>
    <name evidence="5" type="ORF">SAMN05192557_1943</name>
</gene>
<organism evidence="5 6">
    <name type="scientific">Aliicoccus persicus</name>
    <dbReference type="NCBI Taxonomy" id="930138"/>
    <lineage>
        <taxon>Bacteria</taxon>
        <taxon>Bacillati</taxon>
        <taxon>Bacillota</taxon>
        <taxon>Bacilli</taxon>
        <taxon>Bacillales</taxon>
        <taxon>Staphylococcaceae</taxon>
        <taxon>Aliicoccus</taxon>
    </lineage>
</organism>
<dbReference type="InterPro" id="IPR000055">
    <property type="entry name" value="Restrct_endonuc_typeI_TRD"/>
</dbReference>
<dbReference type="Gene3D" id="3.90.220.20">
    <property type="entry name" value="DNA methylase specificity domains"/>
    <property type="match status" value="2"/>
</dbReference>
<dbReference type="AlphaFoldDB" id="A0A662Z584"/>
<dbReference type="EMBL" id="FOIT01000007">
    <property type="protein sequence ID" value="SEW17415.1"/>
    <property type="molecule type" value="Genomic_DNA"/>
</dbReference>
<feature type="domain" description="Type I restriction modification DNA specificity" evidence="4">
    <location>
        <begin position="228"/>
        <end position="354"/>
    </location>
</feature>
<name>A0A662Z584_9STAP</name>
<dbReference type="CDD" id="cd17288">
    <property type="entry name" value="RMtype1_S_LlaAI06ORF1089P_TRD1-CR1_like"/>
    <property type="match status" value="1"/>
</dbReference>
<dbReference type="InterPro" id="IPR052021">
    <property type="entry name" value="Type-I_RS_S_subunit"/>
</dbReference>
<reference evidence="5 6" key="1">
    <citation type="submission" date="2016-10" db="EMBL/GenBank/DDBJ databases">
        <authorList>
            <person name="Varghese N."/>
            <person name="Submissions S."/>
        </authorList>
    </citation>
    <scope>NUCLEOTIDE SEQUENCE [LARGE SCALE GENOMIC DNA]</scope>
    <source>
        <strain evidence="5 6">IBRC-M10081</strain>
    </source>
</reference>
<evidence type="ECO:0000259" key="4">
    <source>
        <dbReference type="Pfam" id="PF01420"/>
    </source>
</evidence>
<keyword evidence="3" id="KW-0238">DNA-binding</keyword>
<accession>A0A662Z584</accession>
<sequence length="411" mass="47445">MEYSLGELVNIKYGKNQKKVRNPKGRYPILGTGGIMDYADEYLYDKPSILIGRKGSIERIKFIDEPFWTIDTLFYTEINENLADPKYLYYRLSTIDFTYYNEGTTIPSLRTETLNKIKVVLPPLIVQKRIAKVLNYFDEKIEVNNSIIANLEELSQTLFKRWFVDFEFPDENGNPYKSSGGNFSTEFSQQVPEYWSTQKLQDVDCIISDHVANGSFKSLKDNVHFSDTLKDNYAIFARNIDLKHDLQKDIKYVTKETYNFLKKSKLFGGEVVISNVGDVGTVHRIPNLGVPMVLGNNQIFVTSKVRYLNEYIYLYFNSQEGKSLIVSITSGSVQMKFNKTDLRNSEVVIPSESDLTRLMQPLKTHLDFIQKLKSENHKLVNLRDTLLPILMSGEIELPDDSEVNDYEELLQ</sequence>
<dbReference type="PANTHER" id="PTHR30408">
    <property type="entry name" value="TYPE-1 RESTRICTION ENZYME ECOKI SPECIFICITY PROTEIN"/>
    <property type="match status" value="1"/>
</dbReference>
<dbReference type="GO" id="GO:0009307">
    <property type="term" value="P:DNA restriction-modification system"/>
    <property type="evidence" value="ECO:0007669"/>
    <property type="project" value="UniProtKB-KW"/>
</dbReference>
<comment type="similarity">
    <text evidence="1">Belongs to the type-I restriction system S methylase family.</text>
</comment>
<keyword evidence="6" id="KW-1185">Reference proteome</keyword>
<evidence type="ECO:0000313" key="5">
    <source>
        <dbReference type="EMBL" id="SEW17415.1"/>
    </source>
</evidence>
<evidence type="ECO:0000256" key="3">
    <source>
        <dbReference type="ARBA" id="ARBA00023125"/>
    </source>
</evidence>
<dbReference type="SUPFAM" id="SSF116734">
    <property type="entry name" value="DNA methylase specificity domain"/>
    <property type="match status" value="2"/>
</dbReference>
<evidence type="ECO:0000256" key="1">
    <source>
        <dbReference type="ARBA" id="ARBA00010923"/>
    </source>
</evidence>
<dbReference type="InterPro" id="IPR044946">
    <property type="entry name" value="Restrct_endonuc_typeI_TRD_sf"/>
</dbReference>
<dbReference type="PANTHER" id="PTHR30408:SF13">
    <property type="entry name" value="TYPE I RESTRICTION ENZYME HINDI SPECIFICITY SUBUNIT"/>
    <property type="match status" value="1"/>
</dbReference>
<dbReference type="GO" id="GO:0003677">
    <property type="term" value="F:DNA binding"/>
    <property type="evidence" value="ECO:0007669"/>
    <property type="project" value="UniProtKB-KW"/>
</dbReference>
<feature type="domain" description="Type I restriction modification DNA specificity" evidence="4">
    <location>
        <begin position="2"/>
        <end position="153"/>
    </location>
</feature>
<keyword evidence="2" id="KW-0680">Restriction system</keyword>
<dbReference type="RefSeq" id="WP_091476420.1">
    <property type="nucleotide sequence ID" value="NZ_FOIT01000007.1"/>
</dbReference>
<dbReference type="Proteomes" id="UP000243605">
    <property type="component" value="Unassembled WGS sequence"/>
</dbReference>
<proteinExistence type="inferred from homology"/>
<dbReference type="OrthoDB" id="9795776at2"/>
<dbReference type="Pfam" id="PF01420">
    <property type="entry name" value="Methylase_S"/>
    <property type="match status" value="2"/>
</dbReference>
<protein>
    <submittedName>
        <fullName evidence="5">Type I restriction enzyme, S subunit</fullName>
    </submittedName>
</protein>
<evidence type="ECO:0000256" key="2">
    <source>
        <dbReference type="ARBA" id="ARBA00022747"/>
    </source>
</evidence>
<evidence type="ECO:0000313" key="6">
    <source>
        <dbReference type="Proteomes" id="UP000243605"/>
    </source>
</evidence>